<dbReference type="EMBL" id="CAJOBC010023211">
    <property type="protein sequence ID" value="CAF4058385.1"/>
    <property type="molecule type" value="Genomic_DNA"/>
</dbReference>
<dbReference type="Proteomes" id="UP000677228">
    <property type="component" value="Unassembled WGS sequence"/>
</dbReference>
<sequence>MIVELLVSVFLFGLWRVNSELYLHNTNDVFDIESYDCLRVQSSLVYCLRPREPIDVTRDSDTNGCEQNGGRLHRFSELRTKNISLSTILHHWRSSLERVEDYSRYLRDSSQSDGFLCECFHQGSFGKNCEYRLPIGESVEETLEWQLIMRMKNPRKVQIHGDVICSETLQCDSGVLCLDWREICDGFQHCLEGKDEENCDLLEMNQCDEEEEYRCMNGMCILDQFFLDGEFDCLDWSDEMPFKSSGKCSLESVSEECDDHLCPPNEWSCGDGQCIRDRLAFHDYEFLTCQSGRDQYFICETHAEKKLWTMSNGRCYDPDEGNERCEESSAANHSEVEQCEYLLKCSLSEDAEKDCHRCDGPGCVEKLRKVCPSTLIRYPQRAIVAPFLFFLFKYTKNRRNNLPYFVLINGTIRCGDSFITVIDEIIPFEADLNVRRLMEDYFCQPVETSSWSELVQPHRECHRANESTDRCEEWNPCMSITRIRDGWWNCLNLEDERERTSMEIEKSCAGVRRDRFRCSVEEPTCLSVMKIGDKKTDCLNRFDELWFENGREFSSMNCNDRTNDKCSFFRQYIDESWRSASMNKSEISSGQRITFRSYCDTFWDLHPEEDENLLKCRHW</sequence>
<evidence type="ECO:0000256" key="3">
    <source>
        <dbReference type="SAM" id="SignalP"/>
    </source>
</evidence>
<keyword evidence="3" id="KW-0732">Signal</keyword>
<keyword evidence="8" id="KW-1185">Reference proteome</keyword>
<evidence type="ECO:0000313" key="4">
    <source>
        <dbReference type="EMBL" id="CAF1179138.1"/>
    </source>
</evidence>
<dbReference type="CDD" id="cd00112">
    <property type="entry name" value="LDLa"/>
    <property type="match status" value="1"/>
</dbReference>
<organism evidence="5 8">
    <name type="scientific">Didymodactylos carnosus</name>
    <dbReference type="NCBI Taxonomy" id="1234261"/>
    <lineage>
        <taxon>Eukaryota</taxon>
        <taxon>Metazoa</taxon>
        <taxon>Spiralia</taxon>
        <taxon>Gnathifera</taxon>
        <taxon>Rotifera</taxon>
        <taxon>Eurotatoria</taxon>
        <taxon>Bdelloidea</taxon>
        <taxon>Philodinida</taxon>
        <taxon>Philodinidae</taxon>
        <taxon>Didymodactylos</taxon>
    </lineage>
</organism>
<evidence type="ECO:0000256" key="2">
    <source>
        <dbReference type="PROSITE-ProRule" id="PRU00124"/>
    </source>
</evidence>
<evidence type="ECO:0000313" key="6">
    <source>
        <dbReference type="EMBL" id="CAF3990532.1"/>
    </source>
</evidence>
<dbReference type="EMBL" id="CAJOBA010034700">
    <property type="protein sequence ID" value="CAF3990532.1"/>
    <property type="molecule type" value="Genomic_DNA"/>
</dbReference>
<dbReference type="PROSITE" id="PS01209">
    <property type="entry name" value="LDLRA_1"/>
    <property type="match status" value="1"/>
</dbReference>
<dbReference type="Proteomes" id="UP000681722">
    <property type="component" value="Unassembled WGS sequence"/>
</dbReference>
<dbReference type="Gene3D" id="4.10.400.10">
    <property type="entry name" value="Low-density Lipoprotein Receptor"/>
    <property type="match status" value="1"/>
</dbReference>
<dbReference type="InterPro" id="IPR002172">
    <property type="entry name" value="LDrepeatLR_classA_rpt"/>
</dbReference>
<keyword evidence="1 2" id="KW-1015">Disulfide bond</keyword>
<dbReference type="EMBL" id="CAJNOQ010011191">
    <property type="protein sequence ID" value="CAF1270535.1"/>
    <property type="molecule type" value="Genomic_DNA"/>
</dbReference>
<proteinExistence type="predicted"/>
<dbReference type="InterPro" id="IPR036055">
    <property type="entry name" value="LDL_receptor-like_sf"/>
</dbReference>
<dbReference type="InterPro" id="IPR023415">
    <property type="entry name" value="LDLR_class-A_CS"/>
</dbReference>
<dbReference type="EMBL" id="CAJNOK010013169">
    <property type="protein sequence ID" value="CAF1179138.1"/>
    <property type="molecule type" value="Genomic_DNA"/>
</dbReference>
<feature type="disulfide bond" evidence="2">
    <location>
        <begin position="215"/>
        <end position="233"/>
    </location>
</feature>
<dbReference type="PROSITE" id="PS50068">
    <property type="entry name" value="LDLRA_2"/>
    <property type="match status" value="2"/>
</dbReference>
<name>A0A815BHU1_9BILA</name>
<reference evidence="5" key="1">
    <citation type="submission" date="2021-02" db="EMBL/GenBank/DDBJ databases">
        <authorList>
            <person name="Nowell W R."/>
        </authorList>
    </citation>
    <scope>NUCLEOTIDE SEQUENCE</scope>
</reference>
<dbReference type="Proteomes" id="UP000682733">
    <property type="component" value="Unassembled WGS sequence"/>
</dbReference>
<comment type="caution">
    <text evidence="2">Lacks conserved residue(s) required for the propagation of feature annotation.</text>
</comment>
<accession>A0A815BHU1</accession>
<dbReference type="Proteomes" id="UP000663829">
    <property type="component" value="Unassembled WGS sequence"/>
</dbReference>
<dbReference type="SUPFAM" id="SSF57424">
    <property type="entry name" value="LDL receptor-like module"/>
    <property type="match status" value="2"/>
</dbReference>
<gene>
    <name evidence="5" type="ORF">GPM918_LOCUS27060</name>
    <name evidence="4" type="ORF">OVA965_LOCUS22972</name>
    <name evidence="7" type="ORF">SRO942_LOCUS27324</name>
    <name evidence="6" type="ORF">TMI583_LOCUS23693</name>
</gene>
<comment type="caution">
    <text evidence="5">The sequence shown here is derived from an EMBL/GenBank/DDBJ whole genome shotgun (WGS) entry which is preliminary data.</text>
</comment>
<feature type="chain" id="PRO_5036227021" evidence="3">
    <location>
        <begin position="20"/>
        <end position="619"/>
    </location>
</feature>
<dbReference type="OrthoDB" id="9990982at2759"/>
<feature type="signal peptide" evidence="3">
    <location>
        <begin position="1"/>
        <end position="19"/>
    </location>
</feature>
<evidence type="ECO:0000313" key="5">
    <source>
        <dbReference type="EMBL" id="CAF1270535.1"/>
    </source>
</evidence>
<feature type="disulfide bond" evidence="2">
    <location>
        <begin position="165"/>
        <end position="177"/>
    </location>
</feature>
<dbReference type="PRINTS" id="PR00261">
    <property type="entry name" value="LDLRECEPTOR"/>
</dbReference>
<evidence type="ECO:0000256" key="1">
    <source>
        <dbReference type="ARBA" id="ARBA00023157"/>
    </source>
</evidence>
<dbReference type="Pfam" id="PF00057">
    <property type="entry name" value="Ldl_recept_a"/>
    <property type="match status" value="1"/>
</dbReference>
<evidence type="ECO:0000313" key="8">
    <source>
        <dbReference type="Proteomes" id="UP000663829"/>
    </source>
</evidence>
<evidence type="ECO:0000313" key="7">
    <source>
        <dbReference type="EMBL" id="CAF4058385.1"/>
    </source>
</evidence>
<dbReference type="AlphaFoldDB" id="A0A815BHU1"/>
<dbReference type="SMART" id="SM00192">
    <property type="entry name" value="LDLa"/>
    <property type="match status" value="3"/>
</dbReference>
<feature type="disulfide bond" evidence="2">
    <location>
        <begin position="184"/>
        <end position="199"/>
    </location>
</feature>
<protein>
    <submittedName>
        <fullName evidence="5">Uncharacterized protein</fullName>
    </submittedName>
</protein>